<name>A0A9D7FIY2_9RHOO</name>
<protein>
    <submittedName>
        <fullName evidence="2">Transporter</fullName>
    </submittedName>
</protein>
<feature type="chain" id="PRO_5039512958" evidence="1">
    <location>
        <begin position="21"/>
        <end position="301"/>
    </location>
</feature>
<evidence type="ECO:0000313" key="3">
    <source>
        <dbReference type="Proteomes" id="UP000886602"/>
    </source>
</evidence>
<keyword evidence="1" id="KW-0732">Signal</keyword>
<comment type="caution">
    <text evidence="2">The sequence shown here is derived from an EMBL/GenBank/DDBJ whole genome shotgun (WGS) entry which is preliminary data.</text>
</comment>
<dbReference type="AlphaFoldDB" id="A0A9D7FIY2"/>
<gene>
    <name evidence="2" type="ORF">IPJ48_19590</name>
</gene>
<dbReference type="Pfam" id="PF13557">
    <property type="entry name" value="Phenol_MetA_deg"/>
    <property type="match status" value="1"/>
</dbReference>
<dbReference type="EMBL" id="JADJNC010000060">
    <property type="protein sequence ID" value="MBK7425099.1"/>
    <property type="molecule type" value="Genomic_DNA"/>
</dbReference>
<organism evidence="2 3">
    <name type="scientific">Candidatus Propionivibrio dominans</name>
    <dbReference type="NCBI Taxonomy" id="2954373"/>
    <lineage>
        <taxon>Bacteria</taxon>
        <taxon>Pseudomonadati</taxon>
        <taxon>Pseudomonadota</taxon>
        <taxon>Betaproteobacteria</taxon>
        <taxon>Rhodocyclales</taxon>
        <taxon>Rhodocyclaceae</taxon>
        <taxon>Propionivibrio</taxon>
    </lineage>
</organism>
<evidence type="ECO:0000313" key="2">
    <source>
        <dbReference type="EMBL" id="MBK7425099.1"/>
    </source>
</evidence>
<feature type="signal peptide" evidence="1">
    <location>
        <begin position="1"/>
        <end position="20"/>
    </location>
</feature>
<sequence length="301" mass="32494">MALLLTGTVLAVGTISAAYAQDIEPRAYSNAPIGMNFLIAGYAYTQGAVPFGASLPVKNAQLDTSNAVLAYARVFELWGQSGKFDAIVPYSWYSGTAEVAGQPAERIVNGLADSRFRVSLNLYGAPALSLKEFRDYEQDLIVGASLQVSAPTSQYDSSRVVNIGTNRWFFKPELGISKALGQWTLEMQGAATFFTDNKDFFGGNTRSQAPLYSLQGHVIYGFRSGIWASLDATCFAGGRTTLNGTLSNDLQQNWRLGGTLAFPVDVHNSVKLYASSGVSARTGNNYDLIGIAWQYRWGAGL</sequence>
<dbReference type="Proteomes" id="UP000886602">
    <property type="component" value="Unassembled WGS sequence"/>
</dbReference>
<proteinExistence type="predicted"/>
<dbReference type="InterPro" id="IPR025737">
    <property type="entry name" value="FApF"/>
</dbReference>
<accession>A0A9D7FIY2</accession>
<reference evidence="2" key="1">
    <citation type="submission" date="2020-10" db="EMBL/GenBank/DDBJ databases">
        <title>Connecting structure to function with the recovery of over 1000 high-quality activated sludge metagenome-assembled genomes encoding full-length rRNA genes using long-read sequencing.</title>
        <authorList>
            <person name="Singleton C.M."/>
            <person name="Petriglieri F."/>
            <person name="Kristensen J.M."/>
            <person name="Kirkegaard R.H."/>
            <person name="Michaelsen T.Y."/>
            <person name="Andersen M.H."/>
            <person name="Karst S.M."/>
            <person name="Dueholm M.S."/>
            <person name="Nielsen P.H."/>
            <person name="Albertsen M."/>
        </authorList>
    </citation>
    <scope>NUCLEOTIDE SEQUENCE</scope>
    <source>
        <strain evidence="2">EsbW_18-Q3-R4-48_MAXAC.044</strain>
    </source>
</reference>
<evidence type="ECO:0000256" key="1">
    <source>
        <dbReference type="SAM" id="SignalP"/>
    </source>
</evidence>